<evidence type="ECO:0000313" key="2">
    <source>
        <dbReference type="Proteomes" id="UP000321306"/>
    </source>
</evidence>
<proteinExistence type="predicted"/>
<dbReference type="Proteomes" id="UP000321306">
    <property type="component" value="Unassembled WGS sequence"/>
</dbReference>
<reference evidence="1 2" key="1">
    <citation type="submission" date="2019-07" db="EMBL/GenBank/DDBJ databases">
        <title>Whole genome shotgun sequence of Deinococcus cellulosilyticus NBRC 106333.</title>
        <authorList>
            <person name="Hosoyama A."/>
            <person name="Uohara A."/>
            <person name="Ohji S."/>
            <person name="Ichikawa N."/>
        </authorList>
    </citation>
    <scope>NUCLEOTIDE SEQUENCE [LARGE SCALE GENOMIC DNA]</scope>
    <source>
        <strain evidence="1 2">NBRC 106333</strain>
    </source>
</reference>
<keyword evidence="2" id="KW-1185">Reference proteome</keyword>
<sequence length="115" mass="12221">MGTKRFINNTGYNVSVTLAVPEGADPGPSVFTRNFQLSVAGDQVYTYSDDLNPFLNGISVAASDTEQGTIVGADFIGSQRGTTIDNDLNMNDTVLINLQSRNIVLAFENTGVGSQ</sequence>
<accession>A0A511MX04</accession>
<dbReference type="OrthoDB" id="1494056at2"/>
<comment type="caution">
    <text evidence="1">The sequence shown here is derived from an EMBL/GenBank/DDBJ whole genome shotgun (WGS) entry which is preliminary data.</text>
</comment>
<name>A0A511MX04_DEIC1</name>
<dbReference type="AlphaFoldDB" id="A0A511MX04"/>
<gene>
    <name evidence="1" type="ORF">DC3_03010</name>
</gene>
<protein>
    <submittedName>
        <fullName evidence="1">Uncharacterized protein</fullName>
    </submittedName>
</protein>
<evidence type="ECO:0000313" key="1">
    <source>
        <dbReference type="EMBL" id="GEM44666.1"/>
    </source>
</evidence>
<dbReference type="RefSeq" id="WP_146881806.1">
    <property type="nucleotide sequence ID" value="NZ_BJXB01000001.1"/>
</dbReference>
<organism evidence="1 2">
    <name type="scientific">Deinococcus cellulosilyticus (strain DSM 18568 / NBRC 106333 / KACC 11606 / 5516J-15)</name>
    <dbReference type="NCBI Taxonomy" id="1223518"/>
    <lineage>
        <taxon>Bacteria</taxon>
        <taxon>Thermotogati</taxon>
        <taxon>Deinococcota</taxon>
        <taxon>Deinococci</taxon>
        <taxon>Deinococcales</taxon>
        <taxon>Deinococcaceae</taxon>
        <taxon>Deinococcus</taxon>
    </lineage>
</organism>
<dbReference type="EMBL" id="BJXB01000001">
    <property type="protein sequence ID" value="GEM44666.1"/>
    <property type="molecule type" value="Genomic_DNA"/>
</dbReference>